<accession>A0ABZ0SKB7</accession>
<sequence length="116" mass="12947">MRSASPGDERAALIKEMIGPSWDDIFGRDALTEDHQRWQRAVGERRMAQSMNAVGEQPEHVALDAVIAAWRTGLTTIVQIPCRGSFTRVIGAHTLLLTAETRADIDRYRSALALFR</sequence>
<dbReference type="RefSeq" id="WP_320941652.1">
    <property type="nucleotide sequence ID" value="NZ_BAABEU010000008.1"/>
</dbReference>
<organism evidence="1 2">
    <name type="scientific">Microbacterium rhizosphaerae</name>
    <dbReference type="NCBI Taxonomy" id="1678237"/>
    <lineage>
        <taxon>Bacteria</taxon>
        <taxon>Bacillati</taxon>
        <taxon>Actinomycetota</taxon>
        <taxon>Actinomycetes</taxon>
        <taxon>Micrococcales</taxon>
        <taxon>Microbacteriaceae</taxon>
        <taxon>Microbacterium</taxon>
    </lineage>
</organism>
<proteinExistence type="predicted"/>
<gene>
    <name evidence="1" type="ORF">SM116_14370</name>
</gene>
<name>A0ABZ0SKB7_9MICO</name>
<dbReference type="Proteomes" id="UP001323798">
    <property type="component" value="Chromosome"/>
</dbReference>
<dbReference type="EMBL" id="CP139368">
    <property type="protein sequence ID" value="WPR88935.1"/>
    <property type="molecule type" value="Genomic_DNA"/>
</dbReference>
<keyword evidence="2" id="KW-1185">Reference proteome</keyword>
<reference evidence="1 2" key="1">
    <citation type="submission" date="2023-11" db="EMBL/GenBank/DDBJ databases">
        <title>Genome sequence of Microbacterium rhizosphaerae KACC 19337.</title>
        <authorList>
            <person name="Choi H."/>
            <person name="Kim S."/>
            <person name="Kim Y."/>
            <person name="Kwon S.-W."/>
            <person name="Heo J."/>
        </authorList>
    </citation>
    <scope>NUCLEOTIDE SEQUENCE [LARGE SCALE GENOMIC DNA]</scope>
    <source>
        <strain evidence="1 2">KACC 19337</strain>
    </source>
</reference>
<evidence type="ECO:0000313" key="1">
    <source>
        <dbReference type="EMBL" id="WPR88935.1"/>
    </source>
</evidence>
<protein>
    <submittedName>
        <fullName evidence="1">Uncharacterized protein</fullName>
    </submittedName>
</protein>
<evidence type="ECO:0000313" key="2">
    <source>
        <dbReference type="Proteomes" id="UP001323798"/>
    </source>
</evidence>